<dbReference type="NCBIfam" id="TIGR00377">
    <property type="entry name" value="ant_ant_sig"/>
    <property type="match status" value="1"/>
</dbReference>
<dbReference type="InterPro" id="IPR036513">
    <property type="entry name" value="STAS_dom_sf"/>
</dbReference>
<dbReference type="OrthoDB" id="5185695at2"/>
<dbReference type="RefSeq" id="WP_052388029.1">
    <property type="nucleotide sequence ID" value="NZ_CP073767.1"/>
</dbReference>
<feature type="domain" description="STAS" evidence="4">
    <location>
        <begin position="32"/>
        <end position="122"/>
    </location>
</feature>
<evidence type="ECO:0000313" key="5">
    <source>
        <dbReference type="EMBL" id="UWZ51400.1"/>
    </source>
</evidence>
<dbReference type="EMBL" id="CP073767">
    <property type="protein sequence ID" value="UWZ51400.1"/>
    <property type="molecule type" value="Genomic_DNA"/>
</dbReference>
<dbReference type="PANTHER" id="PTHR33495">
    <property type="entry name" value="ANTI-SIGMA FACTOR ANTAGONIST TM_1081-RELATED-RELATED"/>
    <property type="match status" value="1"/>
</dbReference>
<dbReference type="SUPFAM" id="SSF52091">
    <property type="entry name" value="SpoIIaa-like"/>
    <property type="match status" value="1"/>
</dbReference>
<comment type="similarity">
    <text evidence="1 2">Belongs to the anti-sigma-factor antagonist family.</text>
</comment>
<dbReference type="Pfam" id="PF01740">
    <property type="entry name" value="STAS"/>
    <property type="match status" value="1"/>
</dbReference>
<dbReference type="Gene3D" id="3.30.750.24">
    <property type="entry name" value="STAS domain"/>
    <property type="match status" value="1"/>
</dbReference>
<proteinExistence type="inferred from homology"/>
<sequence length="171" mass="18017">MALDRFPKSLQSCEGVALLEVQVLPARPAPHDGVARLSVAGELDPLTTGSLHAALATVLREHQPERIELDLSRVTFIESNGIRTLLTGVVMAQRADCDLLVVRPSPVVYRLLRVCGLLDVLGVAEQESGTAGQESGTAGQESGATEPDAWGSGQDAWVPGQGAWVSERVAG</sequence>
<feature type="compositionally biased region" description="Polar residues" evidence="3">
    <location>
        <begin position="128"/>
        <end position="143"/>
    </location>
</feature>
<dbReference type="PROSITE" id="PS50801">
    <property type="entry name" value="STAS"/>
    <property type="match status" value="1"/>
</dbReference>
<evidence type="ECO:0000256" key="1">
    <source>
        <dbReference type="ARBA" id="ARBA00009013"/>
    </source>
</evidence>
<keyword evidence="6" id="KW-1185">Reference proteome</keyword>
<dbReference type="InterPro" id="IPR003658">
    <property type="entry name" value="Anti-sigma_ant"/>
</dbReference>
<evidence type="ECO:0000259" key="4">
    <source>
        <dbReference type="PROSITE" id="PS50801"/>
    </source>
</evidence>
<reference evidence="5" key="1">
    <citation type="submission" date="2021-04" db="EMBL/GenBank/DDBJ databases">
        <title>Dactylosporangium aurantiacum NRRL B-8018 full assembly.</title>
        <authorList>
            <person name="Hartkoorn R.C."/>
            <person name="Beaudoing E."/>
            <person name="Hot D."/>
        </authorList>
    </citation>
    <scope>NUCLEOTIDE SEQUENCE</scope>
    <source>
        <strain evidence="5">NRRL B-8018</strain>
    </source>
</reference>
<dbReference type="GO" id="GO:0043856">
    <property type="term" value="F:anti-sigma factor antagonist activity"/>
    <property type="evidence" value="ECO:0007669"/>
    <property type="project" value="InterPro"/>
</dbReference>
<name>A0A9Q9MEG3_9ACTN</name>
<dbReference type="InterPro" id="IPR002645">
    <property type="entry name" value="STAS_dom"/>
</dbReference>
<dbReference type="PANTHER" id="PTHR33495:SF2">
    <property type="entry name" value="ANTI-SIGMA FACTOR ANTAGONIST TM_1081-RELATED"/>
    <property type="match status" value="1"/>
</dbReference>
<protein>
    <recommendedName>
        <fullName evidence="2">Anti-sigma factor antagonist</fullName>
    </recommendedName>
</protein>
<dbReference type="AlphaFoldDB" id="A0A9Q9MEG3"/>
<evidence type="ECO:0000313" key="6">
    <source>
        <dbReference type="Proteomes" id="UP001058003"/>
    </source>
</evidence>
<evidence type="ECO:0000256" key="3">
    <source>
        <dbReference type="SAM" id="MobiDB-lite"/>
    </source>
</evidence>
<feature type="region of interest" description="Disordered" evidence="3">
    <location>
        <begin position="128"/>
        <end position="160"/>
    </location>
</feature>
<evidence type="ECO:0000256" key="2">
    <source>
        <dbReference type="RuleBase" id="RU003749"/>
    </source>
</evidence>
<dbReference type="Proteomes" id="UP001058003">
    <property type="component" value="Chromosome"/>
</dbReference>
<accession>A0A9Q9MEG3</accession>
<gene>
    <name evidence="5" type="ORF">Daura_32200</name>
</gene>
<dbReference type="KEGG" id="daur:Daura_32200"/>
<organism evidence="5 6">
    <name type="scientific">Dactylosporangium aurantiacum</name>
    <dbReference type="NCBI Taxonomy" id="35754"/>
    <lineage>
        <taxon>Bacteria</taxon>
        <taxon>Bacillati</taxon>
        <taxon>Actinomycetota</taxon>
        <taxon>Actinomycetes</taxon>
        <taxon>Micromonosporales</taxon>
        <taxon>Micromonosporaceae</taxon>
        <taxon>Dactylosporangium</taxon>
    </lineage>
</organism>
<dbReference type="CDD" id="cd07043">
    <property type="entry name" value="STAS_anti-anti-sigma_factors"/>
    <property type="match status" value="1"/>
</dbReference>